<dbReference type="GO" id="GO:0016020">
    <property type="term" value="C:membrane"/>
    <property type="evidence" value="ECO:0007669"/>
    <property type="project" value="UniProtKB-SubCell"/>
</dbReference>
<keyword evidence="3 6" id="KW-1133">Transmembrane helix</keyword>
<name>A0AAD5L9C8_PYTIN</name>
<keyword evidence="7" id="KW-0732">Signal</keyword>
<feature type="transmembrane region" description="Helical" evidence="6">
    <location>
        <begin position="84"/>
        <end position="114"/>
    </location>
</feature>
<dbReference type="EMBL" id="JAKCXM010001353">
    <property type="protein sequence ID" value="KAJ0391049.1"/>
    <property type="molecule type" value="Genomic_DNA"/>
</dbReference>
<evidence type="ECO:0000256" key="1">
    <source>
        <dbReference type="ARBA" id="ARBA00004141"/>
    </source>
</evidence>
<sequence>MAAAENFLQRTLLLLALGVTAACGVYFFFASAPEAQFQECEAISISYVISGVLPTWMNGRNDKMGTVKGLWACAEQYKQHHPGFVLASFCVVYIVLQTFAIPGPIVLSILSGAISSTSFSPR</sequence>
<dbReference type="InterPro" id="IPR045014">
    <property type="entry name" value="TM41A/B"/>
</dbReference>
<evidence type="ECO:0000313" key="9">
    <source>
        <dbReference type="Proteomes" id="UP001209570"/>
    </source>
</evidence>
<proteinExistence type="inferred from homology"/>
<evidence type="ECO:0000313" key="8">
    <source>
        <dbReference type="EMBL" id="KAJ0391049.1"/>
    </source>
</evidence>
<feature type="transmembrane region" description="Helical" evidence="6">
    <location>
        <begin position="12"/>
        <end position="29"/>
    </location>
</feature>
<keyword evidence="9" id="KW-1185">Reference proteome</keyword>
<reference evidence="8" key="1">
    <citation type="submission" date="2021-12" db="EMBL/GenBank/DDBJ databases">
        <title>Prjna785345.</title>
        <authorList>
            <person name="Rujirawat T."/>
            <person name="Krajaejun T."/>
        </authorList>
    </citation>
    <scope>NUCLEOTIDE SEQUENCE</scope>
    <source>
        <strain evidence="8">Pi057C3</strain>
    </source>
</reference>
<protein>
    <recommendedName>
        <fullName evidence="10">Transmembrane protein</fullName>
    </recommendedName>
</protein>
<keyword evidence="4 6" id="KW-0472">Membrane</keyword>
<comment type="similarity">
    <text evidence="5">Belongs to the TMEM41 family.</text>
</comment>
<evidence type="ECO:0000256" key="2">
    <source>
        <dbReference type="ARBA" id="ARBA00022692"/>
    </source>
</evidence>
<feature type="chain" id="PRO_5041909538" description="Transmembrane protein" evidence="7">
    <location>
        <begin position="23"/>
        <end position="122"/>
    </location>
</feature>
<gene>
    <name evidence="8" type="ORF">P43SY_011860</name>
</gene>
<evidence type="ECO:0000256" key="4">
    <source>
        <dbReference type="ARBA" id="ARBA00023136"/>
    </source>
</evidence>
<dbReference type="Proteomes" id="UP001209570">
    <property type="component" value="Unassembled WGS sequence"/>
</dbReference>
<evidence type="ECO:0008006" key="10">
    <source>
        <dbReference type="Google" id="ProtNLM"/>
    </source>
</evidence>
<evidence type="ECO:0000256" key="3">
    <source>
        <dbReference type="ARBA" id="ARBA00022989"/>
    </source>
</evidence>
<feature type="signal peptide" evidence="7">
    <location>
        <begin position="1"/>
        <end position="22"/>
    </location>
</feature>
<evidence type="ECO:0000256" key="7">
    <source>
        <dbReference type="SAM" id="SignalP"/>
    </source>
</evidence>
<keyword evidence="2 6" id="KW-0812">Transmembrane</keyword>
<organism evidence="8 9">
    <name type="scientific">Pythium insidiosum</name>
    <name type="common">Pythiosis disease agent</name>
    <dbReference type="NCBI Taxonomy" id="114742"/>
    <lineage>
        <taxon>Eukaryota</taxon>
        <taxon>Sar</taxon>
        <taxon>Stramenopiles</taxon>
        <taxon>Oomycota</taxon>
        <taxon>Peronosporomycetes</taxon>
        <taxon>Pythiales</taxon>
        <taxon>Pythiaceae</taxon>
        <taxon>Pythium</taxon>
    </lineage>
</organism>
<dbReference type="PANTHER" id="PTHR43220:SF18">
    <property type="entry name" value="TRANSMEMBRANE PROTEIN 41B"/>
    <property type="match status" value="1"/>
</dbReference>
<accession>A0AAD5L9C8</accession>
<evidence type="ECO:0000256" key="6">
    <source>
        <dbReference type="SAM" id="Phobius"/>
    </source>
</evidence>
<comment type="subcellular location">
    <subcellularLocation>
        <location evidence="1">Membrane</location>
        <topology evidence="1">Multi-pass membrane protein</topology>
    </subcellularLocation>
</comment>
<dbReference type="PANTHER" id="PTHR43220">
    <property type="match status" value="1"/>
</dbReference>
<dbReference type="GO" id="GO:0000045">
    <property type="term" value="P:autophagosome assembly"/>
    <property type="evidence" value="ECO:0007669"/>
    <property type="project" value="TreeGrafter"/>
</dbReference>
<dbReference type="AlphaFoldDB" id="A0AAD5L9C8"/>
<evidence type="ECO:0000256" key="5">
    <source>
        <dbReference type="ARBA" id="ARBA00025797"/>
    </source>
</evidence>
<comment type="caution">
    <text evidence="8">The sequence shown here is derived from an EMBL/GenBank/DDBJ whole genome shotgun (WGS) entry which is preliminary data.</text>
</comment>